<dbReference type="PROSITE" id="PS50009">
    <property type="entry name" value="RASGEF_CAT"/>
    <property type="match status" value="1"/>
</dbReference>
<dbReference type="GO" id="GO:0007264">
    <property type="term" value="P:small GTPase-mediated signal transduction"/>
    <property type="evidence" value="ECO:0007669"/>
    <property type="project" value="InterPro"/>
</dbReference>
<dbReference type="InterPro" id="IPR001895">
    <property type="entry name" value="RASGEF_cat_dom"/>
</dbReference>
<name>A0A8H4VRT3_9AGAR</name>
<evidence type="ECO:0000313" key="6">
    <source>
        <dbReference type="Proteomes" id="UP000521872"/>
    </source>
</evidence>
<dbReference type="EMBL" id="JAACJL010000030">
    <property type="protein sequence ID" value="KAF4617714.1"/>
    <property type="molecule type" value="Genomic_DNA"/>
</dbReference>
<dbReference type="PANTHER" id="PTHR23113">
    <property type="entry name" value="GUANINE NUCLEOTIDE EXCHANGE FACTOR"/>
    <property type="match status" value="1"/>
</dbReference>
<dbReference type="PROSITE" id="PS50212">
    <property type="entry name" value="RASGEF_NTER"/>
    <property type="match status" value="1"/>
</dbReference>
<feature type="domain" description="Ras-GEF" evidence="3">
    <location>
        <begin position="461"/>
        <end position="715"/>
    </location>
</feature>
<evidence type="ECO:0008006" key="7">
    <source>
        <dbReference type="Google" id="ProtNLM"/>
    </source>
</evidence>
<accession>A0A8H4VRT3</accession>
<dbReference type="InterPro" id="IPR036964">
    <property type="entry name" value="RASGEF_cat_dom_sf"/>
</dbReference>
<dbReference type="AlphaFoldDB" id="A0A8H4VRT3"/>
<keyword evidence="6" id="KW-1185">Reference proteome</keyword>
<dbReference type="InterPro" id="IPR008937">
    <property type="entry name" value="Ras-like_GEF"/>
</dbReference>
<dbReference type="SMART" id="SM00147">
    <property type="entry name" value="RasGEF"/>
    <property type="match status" value="1"/>
</dbReference>
<dbReference type="InterPro" id="IPR000651">
    <property type="entry name" value="Ras-like_Gua-exchang_fac_N"/>
</dbReference>
<dbReference type="Pfam" id="PF00618">
    <property type="entry name" value="RasGEF_N"/>
    <property type="match status" value="1"/>
</dbReference>
<evidence type="ECO:0000256" key="1">
    <source>
        <dbReference type="ARBA" id="ARBA00022658"/>
    </source>
</evidence>
<evidence type="ECO:0000259" key="3">
    <source>
        <dbReference type="PROSITE" id="PS50009"/>
    </source>
</evidence>
<evidence type="ECO:0000313" key="5">
    <source>
        <dbReference type="EMBL" id="KAF4617714.1"/>
    </source>
</evidence>
<dbReference type="Proteomes" id="UP000521872">
    <property type="component" value="Unassembled WGS sequence"/>
</dbReference>
<dbReference type="Gene3D" id="1.20.870.10">
    <property type="entry name" value="Son of sevenless (SoS) protein Chain: S domain 1"/>
    <property type="match status" value="1"/>
</dbReference>
<feature type="domain" description="N-terminal Ras-GEF" evidence="4">
    <location>
        <begin position="257"/>
        <end position="392"/>
    </location>
</feature>
<dbReference type="Gene3D" id="1.10.840.10">
    <property type="entry name" value="Ras guanine-nucleotide exchange factors catalytic domain"/>
    <property type="match status" value="1"/>
</dbReference>
<reference evidence="5 6" key="1">
    <citation type="submission" date="2019-12" db="EMBL/GenBank/DDBJ databases">
        <authorList>
            <person name="Floudas D."/>
            <person name="Bentzer J."/>
            <person name="Ahren D."/>
            <person name="Johansson T."/>
            <person name="Persson P."/>
            <person name="Tunlid A."/>
        </authorList>
    </citation>
    <scope>NUCLEOTIDE SEQUENCE [LARGE SCALE GENOMIC DNA]</scope>
    <source>
        <strain evidence="5 6">CBS 102.39</strain>
    </source>
</reference>
<evidence type="ECO:0000259" key="4">
    <source>
        <dbReference type="PROSITE" id="PS50212"/>
    </source>
</evidence>
<evidence type="ECO:0000256" key="2">
    <source>
        <dbReference type="PROSITE-ProRule" id="PRU00168"/>
    </source>
</evidence>
<dbReference type="PANTHER" id="PTHR23113:SF99">
    <property type="entry name" value="RASGEF DOMAIN-CONTAINING PROTEIN"/>
    <property type="match status" value="1"/>
</dbReference>
<dbReference type="InterPro" id="IPR023578">
    <property type="entry name" value="Ras_GEF_dom_sf"/>
</dbReference>
<sequence length="745" mass="84950">MRWNIQAYTNEIGNNFVCHKCNMSSSLSPLPPAPPTLRRRIRRIRLEDSHLPVIDISPHSRFFAMSPVVDNPVVTIPRRRRLGDATDSTDLVPMTDFFPALVPHFNALWKSYQRDSVKEFCRSAQEIAALFEFLLAEVAPLFTKSNLLHDALSHRTRKLVKSLLYPVHRLPNAQFVVNEDLQDDLMRKGLYSAKATFEHMSMLISLAMRVSGARLVAPRAAPILIDFTPPRVLSAWDARSSTSNGLPLAEVTYSLDVDGKIKTVCLSAIVFILTSEVRHKDPEFVTTVMTFFRFFSSPSAFLSALIQRYEKPTTVLLRDPHGNVVQEPSLLKIRNRVFKILLSWVSVYWRPEDASVLKDMRVFVDKCTMCGLDMDVRANLQSCLTYRSEQAEEATSIDPITEDNLQHCAHRNLPGAFQVQLLPTTNFKFPRKQPASLDNPLFVLNSPSLHDQLFAFDSRAGREEFSRQLTLVLYDIMSDIDAYDAVDFWRRSKSSVSDKKLVHLPPAPAIKKLGTTVDALSLWVSKSVICAEQRKQRVRLIGFWLDIASICLQQKNFIGSCAIKSGVAYSAVTRMKETMRTVGKARKAQLRQLEHVFDPSGNYSRYREILKDETPILPLPAVLYRDIHTSYVAAARSRTIQDGNRDLDLLSIKSYRIMLRSMQTIERSHMPFPFPRHEMCQEWISRQLTEFSENIAQKWHTLDDLSKQSEPSKPVLKTFLSSSGRVLLDFKGRQSGTKWKTVDLT</sequence>
<proteinExistence type="predicted"/>
<dbReference type="SUPFAM" id="SSF48366">
    <property type="entry name" value="Ras GEF"/>
    <property type="match status" value="1"/>
</dbReference>
<dbReference type="Pfam" id="PF00617">
    <property type="entry name" value="RasGEF"/>
    <property type="match status" value="1"/>
</dbReference>
<gene>
    <name evidence="5" type="ORF">D9613_006101</name>
</gene>
<dbReference type="CDD" id="cd06224">
    <property type="entry name" value="REM"/>
    <property type="match status" value="1"/>
</dbReference>
<keyword evidence="1 2" id="KW-0344">Guanine-nucleotide releasing factor</keyword>
<organism evidence="5 6">
    <name type="scientific">Agrocybe pediades</name>
    <dbReference type="NCBI Taxonomy" id="84607"/>
    <lineage>
        <taxon>Eukaryota</taxon>
        <taxon>Fungi</taxon>
        <taxon>Dikarya</taxon>
        <taxon>Basidiomycota</taxon>
        <taxon>Agaricomycotina</taxon>
        <taxon>Agaricomycetes</taxon>
        <taxon>Agaricomycetidae</taxon>
        <taxon>Agaricales</taxon>
        <taxon>Agaricineae</taxon>
        <taxon>Strophariaceae</taxon>
        <taxon>Agrocybe</taxon>
    </lineage>
</organism>
<comment type="caution">
    <text evidence="5">The sequence shown here is derived from an EMBL/GenBank/DDBJ whole genome shotgun (WGS) entry which is preliminary data.</text>
</comment>
<dbReference type="GO" id="GO:0005085">
    <property type="term" value="F:guanyl-nucleotide exchange factor activity"/>
    <property type="evidence" value="ECO:0007669"/>
    <property type="project" value="UniProtKB-KW"/>
</dbReference>
<protein>
    <recommendedName>
        <fullName evidence="7">Ras GEF</fullName>
    </recommendedName>
</protein>